<comment type="similarity">
    <text evidence="1">Belongs to the CFAP97 family.</text>
</comment>
<feature type="coiled-coil region" evidence="2">
    <location>
        <begin position="278"/>
        <end position="308"/>
    </location>
</feature>
<dbReference type="PANTHER" id="PTHR23035:SF2">
    <property type="entry name" value="KIAA1430 HOMOLOGUE"/>
    <property type="match status" value="1"/>
</dbReference>
<sequence>MNRNIPIGNKICATKEIFQNQVVLNQHLLTMRPQINISAPKQYEFLKNKKIKEAIKQQKQQEIDRQNQNLISKITNIMQQTSNNSISTLTIKKSSSLNFVPKKSLNKDNRKKELIKIVMENQQLLKRIQDQKSQYNVKDWNEERKWVEKHIANISEYPYKDFKPTKTLVQYWTNSRISESQIQKRENNMNKKLDPLIYSKSQQTKQRTGQDNNTESNQLIFHQDFQQRSLFETDFQPYEPYQDKVDKIVNEIIEKPKYSEDKIEINQLTSPHKQEEQIQQENIESNQVQHENNEINQQEQQNQEQIKQDEIPNILQNSHDETHQQENQALNQINQNNQEIQTINFDKQNDELQDIQDGEDIQE</sequence>
<keyword evidence="2" id="KW-0175">Coiled coil</keyword>
<evidence type="ECO:0000256" key="1">
    <source>
        <dbReference type="ARBA" id="ARBA00008315"/>
    </source>
</evidence>
<dbReference type="OMA" id="ISETQMQ"/>
<dbReference type="Proteomes" id="UP000688137">
    <property type="component" value="Unassembled WGS sequence"/>
</dbReference>
<evidence type="ECO:0000313" key="3">
    <source>
        <dbReference type="EMBL" id="CAD8064273.1"/>
    </source>
</evidence>
<comment type="caution">
    <text evidence="3">The sequence shown here is derived from an EMBL/GenBank/DDBJ whole genome shotgun (WGS) entry which is preliminary data.</text>
</comment>
<proteinExistence type="inferred from homology"/>
<evidence type="ECO:0000256" key="2">
    <source>
        <dbReference type="SAM" id="Coils"/>
    </source>
</evidence>
<keyword evidence="4" id="KW-1185">Reference proteome</keyword>
<dbReference type="PANTHER" id="PTHR23035">
    <property type="entry name" value="CILIA- AND FLAGELLA-ASSOCIATED PROTEIN 97-RELATED"/>
    <property type="match status" value="1"/>
</dbReference>
<dbReference type="InterPro" id="IPR038791">
    <property type="entry name" value="Cfap97/Hemingway"/>
</dbReference>
<dbReference type="AlphaFoldDB" id="A0A8S1LFC9"/>
<gene>
    <name evidence="3" type="ORF">PPRIM_AZ9-3.1.T0360043</name>
</gene>
<dbReference type="InterPro" id="IPR029488">
    <property type="entry name" value="Hmw/CFAP97"/>
</dbReference>
<protein>
    <submittedName>
        <fullName evidence="3">Uncharacterized protein</fullName>
    </submittedName>
</protein>
<name>A0A8S1LFC9_PARPR</name>
<organism evidence="3 4">
    <name type="scientific">Paramecium primaurelia</name>
    <dbReference type="NCBI Taxonomy" id="5886"/>
    <lineage>
        <taxon>Eukaryota</taxon>
        <taxon>Sar</taxon>
        <taxon>Alveolata</taxon>
        <taxon>Ciliophora</taxon>
        <taxon>Intramacronucleata</taxon>
        <taxon>Oligohymenophorea</taxon>
        <taxon>Peniculida</taxon>
        <taxon>Parameciidae</taxon>
        <taxon>Paramecium</taxon>
    </lineage>
</organism>
<dbReference type="EMBL" id="CAJJDM010000035">
    <property type="protein sequence ID" value="CAD8064273.1"/>
    <property type="molecule type" value="Genomic_DNA"/>
</dbReference>
<reference evidence="3" key="1">
    <citation type="submission" date="2021-01" db="EMBL/GenBank/DDBJ databases">
        <authorList>
            <consortium name="Genoscope - CEA"/>
            <person name="William W."/>
        </authorList>
    </citation>
    <scope>NUCLEOTIDE SEQUENCE</scope>
</reference>
<evidence type="ECO:0000313" key="4">
    <source>
        <dbReference type="Proteomes" id="UP000688137"/>
    </source>
</evidence>
<accession>A0A8S1LFC9</accession>
<dbReference type="Pfam" id="PF13879">
    <property type="entry name" value="Hmw_CFAP97"/>
    <property type="match status" value="1"/>
</dbReference>